<gene>
    <name evidence="2" type="ORF">AT959_08410</name>
</gene>
<name>A0A133XIH1_9RHOO</name>
<organism evidence="2 3">
    <name type="scientific">Dechloromonas denitrificans</name>
    <dbReference type="NCBI Taxonomy" id="281362"/>
    <lineage>
        <taxon>Bacteria</taxon>
        <taxon>Pseudomonadati</taxon>
        <taxon>Pseudomonadota</taxon>
        <taxon>Betaproteobacteria</taxon>
        <taxon>Rhodocyclales</taxon>
        <taxon>Azonexaceae</taxon>
        <taxon>Dechloromonas</taxon>
    </lineage>
</organism>
<dbReference type="AlphaFoldDB" id="A0A133XIH1"/>
<evidence type="ECO:0000313" key="3">
    <source>
        <dbReference type="Proteomes" id="UP000070186"/>
    </source>
</evidence>
<dbReference type="PROSITE" id="PS50801">
    <property type="entry name" value="STAS"/>
    <property type="match status" value="1"/>
</dbReference>
<dbReference type="SUPFAM" id="SSF52091">
    <property type="entry name" value="SpoIIaa-like"/>
    <property type="match status" value="1"/>
</dbReference>
<sequence>MKIDCLKADDGTPVMHLAGRLDFTKREAFVEALDHFLGRVTVPEVRVNCACLDYLDSSGLGMLLILRDRASQLGCTVALVECPPAVRDVLTTVQFGRLFRVA</sequence>
<comment type="caution">
    <text evidence="2">The sequence shown here is derived from an EMBL/GenBank/DDBJ whole genome shotgun (WGS) entry which is preliminary data.</text>
</comment>
<evidence type="ECO:0000313" key="2">
    <source>
        <dbReference type="EMBL" id="KXB30745.1"/>
    </source>
</evidence>
<reference evidence="2 3" key="1">
    <citation type="submission" date="2015-12" db="EMBL/GenBank/DDBJ databases">
        <title>Nitrous oxide reduction kinetics distinguish bacteria harboring typical versus atypical NosZ.</title>
        <authorList>
            <person name="Yoon S."/>
            <person name="Nissen S."/>
            <person name="Park D."/>
            <person name="Sanford R.A."/>
            <person name="Loeffler F.E."/>
        </authorList>
    </citation>
    <scope>NUCLEOTIDE SEQUENCE [LARGE SCALE GENOMIC DNA]</scope>
    <source>
        <strain evidence="2 3">ATCC BAA-841</strain>
    </source>
</reference>
<proteinExistence type="predicted"/>
<dbReference type="CDD" id="cd07043">
    <property type="entry name" value="STAS_anti-anti-sigma_factors"/>
    <property type="match status" value="1"/>
</dbReference>
<protein>
    <recommendedName>
        <fullName evidence="1">STAS domain-containing protein</fullName>
    </recommendedName>
</protein>
<dbReference type="InterPro" id="IPR002645">
    <property type="entry name" value="STAS_dom"/>
</dbReference>
<dbReference type="PANTHER" id="PTHR33495:SF15">
    <property type="entry name" value="STAS DOMAIN-CONTAINING PROTEIN"/>
    <property type="match status" value="1"/>
</dbReference>
<dbReference type="EMBL" id="LODL01000019">
    <property type="protein sequence ID" value="KXB30745.1"/>
    <property type="molecule type" value="Genomic_DNA"/>
</dbReference>
<keyword evidence="3" id="KW-1185">Reference proteome</keyword>
<dbReference type="RefSeq" id="WP_066882545.1">
    <property type="nucleotide sequence ID" value="NZ_LODL01000019.1"/>
</dbReference>
<dbReference type="Gene3D" id="3.30.750.24">
    <property type="entry name" value="STAS domain"/>
    <property type="match status" value="1"/>
</dbReference>
<dbReference type="GO" id="GO:0043856">
    <property type="term" value="F:anti-sigma factor antagonist activity"/>
    <property type="evidence" value="ECO:0007669"/>
    <property type="project" value="TreeGrafter"/>
</dbReference>
<dbReference type="PANTHER" id="PTHR33495">
    <property type="entry name" value="ANTI-SIGMA FACTOR ANTAGONIST TM_1081-RELATED-RELATED"/>
    <property type="match status" value="1"/>
</dbReference>
<feature type="domain" description="STAS" evidence="1">
    <location>
        <begin position="10"/>
        <end position="102"/>
    </location>
</feature>
<dbReference type="STRING" id="281362.AT959_08410"/>
<dbReference type="Pfam" id="PF01740">
    <property type="entry name" value="STAS"/>
    <property type="match status" value="1"/>
</dbReference>
<dbReference type="Proteomes" id="UP000070186">
    <property type="component" value="Unassembled WGS sequence"/>
</dbReference>
<accession>A0A133XIH1</accession>
<evidence type="ECO:0000259" key="1">
    <source>
        <dbReference type="PROSITE" id="PS50801"/>
    </source>
</evidence>
<dbReference type="InterPro" id="IPR036513">
    <property type="entry name" value="STAS_dom_sf"/>
</dbReference>